<comment type="similarity">
    <text evidence="1">Belongs to the 'phage' integrase family.</text>
</comment>
<evidence type="ECO:0000256" key="4">
    <source>
        <dbReference type="ARBA" id="ARBA00023172"/>
    </source>
</evidence>
<dbReference type="GO" id="GO:0006310">
    <property type="term" value="P:DNA recombination"/>
    <property type="evidence" value="ECO:0007669"/>
    <property type="project" value="UniProtKB-KW"/>
</dbReference>
<dbReference type="GO" id="GO:0003677">
    <property type="term" value="F:DNA binding"/>
    <property type="evidence" value="ECO:0007669"/>
    <property type="project" value="UniProtKB-KW"/>
</dbReference>
<evidence type="ECO:0000256" key="1">
    <source>
        <dbReference type="ARBA" id="ARBA00008857"/>
    </source>
</evidence>
<dbReference type="InterPro" id="IPR050808">
    <property type="entry name" value="Phage_Integrase"/>
</dbReference>
<dbReference type="Gene3D" id="1.10.443.10">
    <property type="entry name" value="Intergrase catalytic core"/>
    <property type="match status" value="1"/>
</dbReference>
<keyword evidence="2" id="KW-0229">DNA integration</keyword>
<dbReference type="AlphaFoldDB" id="A0A4V3I6A8"/>
<dbReference type="PROSITE" id="PS51898">
    <property type="entry name" value="TYR_RECOMBINASE"/>
    <property type="match status" value="1"/>
</dbReference>
<evidence type="ECO:0000313" key="6">
    <source>
        <dbReference type="EMBL" id="TFB48911.1"/>
    </source>
</evidence>
<dbReference type="PANTHER" id="PTHR30629:SF6">
    <property type="entry name" value="PROPHAGE INTEGRASE INTA-RELATED"/>
    <property type="match status" value="1"/>
</dbReference>
<evidence type="ECO:0000256" key="2">
    <source>
        <dbReference type="ARBA" id="ARBA00022908"/>
    </source>
</evidence>
<dbReference type="InterPro" id="IPR010998">
    <property type="entry name" value="Integrase_recombinase_N"/>
</dbReference>
<dbReference type="RefSeq" id="WP_134491553.1">
    <property type="nucleotide sequence ID" value="NZ_SOEZ01000060.1"/>
</dbReference>
<dbReference type="EMBL" id="SOEZ01000060">
    <property type="protein sequence ID" value="TFB48911.1"/>
    <property type="molecule type" value="Genomic_DNA"/>
</dbReference>
<dbReference type="OrthoDB" id="4326943at2"/>
<keyword evidence="3" id="KW-0238">DNA-binding</keyword>
<reference evidence="6 7" key="1">
    <citation type="submission" date="2019-03" db="EMBL/GenBank/DDBJ databases">
        <title>Genomics of glacier-inhabiting Cryobacterium strains.</title>
        <authorList>
            <person name="Liu Q."/>
            <person name="Xin Y.-H."/>
        </authorList>
    </citation>
    <scope>NUCLEOTIDE SEQUENCE [LARGE SCALE GENOMIC DNA]</scope>
    <source>
        <strain evidence="6 7">Sr47</strain>
    </source>
</reference>
<dbReference type="Gene3D" id="1.10.150.130">
    <property type="match status" value="1"/>
</dbReference>
<name>A0A4V3I6A8_9MICO</name>
<dbReference type="SUPFAM" id="SSF56349">
    <property type="entry name" value="DNA breaking-rejoining enzymes"/>
    <property type="match status" value="1"/>
</dbReference>
<organism evidence="6 7">
    <name type="scientific">Cryobacterium tagatosivorans</name>
    <dbReference type="NCBI Taxonomy" id="1259199"/>
    <lineage>
        <taxon>Bacteria</taxon>
        <taxon>Bacillati</taxon>
        <taxon>Actinomycetota</taxon>
        <taxon>Actinomycetes</taxon>
        <taxon>Micrococcales</taxon>
        <taxon>Microbacteriaceae</taxon>
        <taxon>Cryobacterium</taxon>
    </lineage>
</organism>
<keyword evidence="7" id="KW-1185">Reference proteome</keyword>
<dbReference type="InterPro" id="IPR002104">
    <property type="entry name" value="Integrase_catalytic"/>
</dbReference>
<accession>A0A4V3I6A8</accession>
<dbReference type="InterPro" id="IPR013762">
    <property type="entry name" value="Integrase-like_cat_sf"/>
</dbReference>
<dbReference type="InterPro" id="IPR011010">
    <property type="entry name" value="DNA_brk_join_enz"/>
</dbReference>
<protein>
    <recommendedName>
        <fullName evidence="5">Tyr recombinase domain-containing protein</fullName>
    </recommendedName>
</protein>
<comment type="caution">
    <text evidence="6">The sequence shown here is derived from an EMBL/GenBank/DDBJ whole genome shotgun (WGS) entry which is preliminary data.</text>
</comment>
<sequence length="350" mass="38484">MERTGPTRAAAKVLLLAAVKMRATSGDADLNGETTIETLMRTWWPWKLETSKLSEGTKGNYADVINRIIIPGLGAVKLHEATTGRMDRWLVKERRTRAGQAEIARTLLNQAFAFAAQRDAIAGNPVANVSRPIATKPVPRALTTDELVALRDAVRGMRQNTWLADAFEAQLGLAGRIGEIAALTVEDLDLDHPVSPRVHIVATVITPNGQKHSRQLHTKDGEAGRRTVIIHDWLVAILRNRARLAGPSGLLFASRNETLLDPHNMRESWRNIRDAAGLGWMTPHHLRKTALSRIAEVFGLEAASAFVDHKGTDVTTRHYIEKVLVAGPDVRTAFDGLSPKSHLRLVEKAP</sequence>
<evidence type="ECO:0000313" key="7">
    <source>
        <dbReference type="Proteomes" id="UP000297866"/>
    </source>
</evidence>
<evidence type="ECO:0000259" key="5">
    <source>
        <dbReference type="PROSITE" id="PS51898"/>
    </source>
</evidence>
<proteinExistence type="inferred from homology"/>
<evidence type="ECO:0000256" key="3">
    <source>
        <dbReference type="ARBA" id="ARBA00023125"/>
    </source>
</evidence>
<dbReference type="Pfam" id="PF00589">
    <property type="entry name" value="Phage_integrase"/>
    <property type="match status" value="1"/>
</dbReference>
<feature type="domain" description="Tyr recombinase" evidence="5">
    <location>
        <begin position="137"/>
        <end position="335"/>
    </location>
</feature>
<dbReference type="GO" id="GO:0015074">
    <property type="term" value="P:DNA integration"/>
    <property type="evidence" value="ECO:0007669"/>
    <property type="project" value="UniProtKB-KW"/>
</dbReference>
<dbReference type="PANTHER" id="PTHR30629">
    <property type="entry name" value="PROPHAGE INTEGRASE"/>
    <property type="match status" value="1"/>
</dbReference>
<keyword evidence="4" id="KW-0233">DNA recombination</keyword>
<gene>
    <name evidence="6" type="ORF">E3O23_12660</name>
</gene>
<dbReference type="Proteomes" id="UP000297866">
    <property type="component" value="Unassembled WGS sequence"/>
</dbReference>